<dbReference type="EMBL" id="WNWW01000831">
    <property type="protein sequence ID" value="KAF3421687.1"/>
    <property type="molecule type" value="Genomic_DNA"/>
</dbReference>
<evidence type="ECO:0000256" key="1">
    <source>
        <dbReference type="SAM" id="Phobius"/>
    </source>
</evidence>
<name>A0A833S181_9HYME</name>
<feature type="transmembrane region" description="Helical" evidence="1">
    <location>
        <begin position="26"/>
        <end position="47"/>
    </location>
</feature>
<organism evidence="2 3">
    <name type="scientific">Frieseomelitta varia</name>
    <dbReference type="NCBI Taxonomy" id="561572"/>
    <lineage>
        <taxon>Eukaryota</taxon>
        <taxon>Metazoa</taxon>
        <taxon>Ecdysozoa</taxon>
        <taxon>Arthropoda</taxon>
        <taxon>Hexapoda</taxon>
        <taxon>Insecta</taxon>
        <taxon>Pterygota</taxon>
        <taxon>Neoptera</taxon>
        <taxon>Endopterygota</taxon>
        <taxon>Hymenoptera</taxon>
        <taxon>Apocrita</taxon>
        <taxon>Aculeata</taxon>
        <taxon>Apoidea</taxon>
        <taxon>Anthophila</taxon>
        <taxon>Apidae</taxon>
        <taxon>Frieseomelitta</taxon>
    </lineage>
</organism>
<protein>
    <submittedName>
        <fullName evidence="2">Uncharacterized protein</fullName>
    </submittedName>
</protein>
<proteinExistence type="predicted"/>
<keyword evidence="1" id="KW-0472">Membrane</keyword>
<evidence type="ECO:0000313" key="3">
    <source>
        <dbReference type="Proteomes" id="UP000655588"/>
    </source>
</evidence>
<keyword evidence="1" id="KW-0812">Transmembrane</keyword>
<sequence>MALSNQITVPFGGGTYNMVVGNFQRLTTSLIVSLCIDILRMSIFMAIPRFAYNLPKYVLGLG</sequence>
<reference evidence="2" key="1">
    <citation type="submission" date="2019-11" db="EMBL/GenBank/DDBJ databases">
        <title>The nuclear and mitochondrial genomes of Frieseomelitta varia - a highly eusocial stingless bee (Meliponini) with a permanently sterile worker caste.</title>
        <authorList>
            <person name="Freitas F.C.P."/>
            <person name="Lourenco A.P."/>
            <person name="Nunes F.M.F."/>
            <person name="Paschoal A.R."/>
            <person name="Abreu F.C.P."/>
            <person name="Barbin F.O."/>
            <person name="Bataglia L."/>
            <person name="Cardoso-Junior C.A.M."/>
            <person name="Cervoni M.S."/>
            <person name="Silva S.R."/>
            <person name="Dalarmi F."/>
            <person name="Del Lama M.A."/>
            <person name="Depintor T.S."/>
            <person name="Ferreira K.M."/>
            <person name="Goria P.S."/>
            <person name="Jaskot M.C."/>
            <person name="Lago D.C."/>
            <person name="Luna-Lucena D."/>
            <person name="Moda L.M."/>
            <person name="Nascimento L."/>
            <person name="Pedrino M."/>
            <person name="Rabico F.O."/>
            <person name="Sanches F.C."/>
            <person name="Santos D.E."/>
            <person name="Santos C.G."/>
            <person name="Vieira J."/>
            <person name="Lopes T.F."/>
            <person name="Barchuk A.R."/>
            <person name="Hartfelder K."/>
            <person name="Simoes Z.L.P."/>
            <person name="Bitondi M.M.G."/>
            <person name="Pinheiro D.G."/>
        </authorList>
    </citation>
    <scope>NUCLEOTIDE SEQUENCE</scope>
    <source>
        <strain evidence="2">USP_RPSP 00005682</strain>
        <tissue evidence="2">Whole individual</tissue>
    </source>
</reference>
<comment type="caution">
    <text evidence="2">The sequence shown here is derived from an EMBL/GenBank/DDBJ whole genome shotgun (WGS) entry which is preliminary data.</text>
</comment>
<dbReference type="Proteomes" id="UP000655588">
    <property type="component" value="Unassembled WGS sequence"/>
</dbReference>
<keyword evidence="1" id="KW-1133">Transmembrane helix</keyword>
<evidence type="ECO:0000313" key="2">
    <source>
        <dbReference type="EMBL" id="KAF3421687.1"/>
    </source>
</evidence>
<keyword evidence="3" id="KW-1185">Reference proteome</keyword>
<gene>
    <name evidence="2" type="ORF">E2986_13791</name>
</gene>
<dbReference type="AlphaFoldDB" id="A0A833S181"/>
<accession>A0A833S181</accession>